<gene>
    <name evidence="2" type="ORF">DCMF_19890</name>
</gene>
<reference evidence="2 3" key="1">
    <citation type="submission" date="2016-10" db="EMBL/GenBank/DDBJ databases">
        <title>Complete Genome Sequence of Peptococcaceae strain DCMF.</title>
        <authorList>
            <person name="Edwards R.J."/>
            <person name="Holland S.I."/>
            <person name="Deshpande N.P."/>
            <person name="Wong Y.K."/>
            <person name="Ertan H."/>
            <person name="Manefield M."/>
            <person name="Russell T.L."/>
            <person name="Lee M.J."/>
        </authorList>
    </citation>
    <scope>NUCLEOTIDE SEQUENCE [LARGE SCALE GENOMIC DNA]</scope>
    <source>
        <strain evidence="2 3">DCMF</strain>
    </source>
</reference>
<proteinExistence type="predicted"/>
<sequence length="156" mass="18281">MKVFISHKREDNATALEIQSRLRFLKVDAYLDILEGDLLLKGEKLTAHIKENLNSCTDLLAVISPITQESWWVPFEIGMAAQNDFPIVSYIKDYVRIPDYLSYWPKLKSYLDLNKYVEARIKTDKELILEKSYPLQKYASKESPTEKFYKNLRSIL</sequence>
<dbReference type="InterPro" id="IPR000157">
    <property type="entry name" value="TIR_dom"/>
</dbReference>
<dbReference type="InterPro" id="IPR035897">
    <property type="entry name" value="Toll_tir_struct_dom_sf"/>
</dbReference>
<evidence type="ECO:0000313" key="2">
    <source>
        <dbReference type="EMBL" id="ATW26720.1"/>
    </source>
</evidence>
<feature type="domain" description="TIR" evidence="1">
    <location>
        <begin position="3"/>
        <end position="114"/>
    </location>
</feature>
<dbReference type="Pfam" id="PF13676">
    <property type="entry name" value="TIR_2"/>
    <property type="match status" value="1"/>
</dbReference>
<dbReference type="RefSeq" id="WP_148136039.1">
    <property type="nucleotide sequence ID" value="NZ_CP017634.1"/>
</dbReference>
<dbReference type="Proteomes" id="UP000323521">
    <property type="component" value="Chromosome"/>
</dbReference>
<evidence type="ECO:0000313" key="3">
    <source>
        <dbReference type="Proteomes" id="UP000323521"/>
    </source>
</evidence>
<dbReference type="KEGG" id="fwa:DCMF_19890"/>
<dbReference type="Gene3D" id="3.40.50.10140">
    <property type="entry name" value="Toll/interleukin-1 receptor homology (TIR) domain"/>
    <property type="match status" value="1"/>
</dbReference>
<name>A0A3G1KWC0_FORW1</name>
<dbReference type="SUPFAM" id="SSF52200">
    <property type="entry name" value="Toll/Interleukin receptor TIR domain"/>
    <property type="match status" value="1"/>
</dbReference>
<dbReference type="GO" id="GO:0007165">
    <property type="term" value="P:signal transduction"/>
    <property type="evidence" value="ECO:0007669"/>
    <property type="project" value="InterPro"/>
</dbReference>
<dbReference type="OrthoDB" id="9810385at2"/>
<keyword evidence="3" id="KW-1185">Reference proteome</keyword>
<dbReference type="AlphaFoldDB" id="A0A3G1KWC0"/>
<organism evidence="2 3">
    <name type="scientific">Formimonas warabiya</name>
    <dbReference type="NCBI Taxonomy" id="1761012"/>
    <lineage>
        <taxon>Bacteria</taxon>
        <taxon>Bacillati</taxon>
        <taxon>Bacillota</taxon>
        <taxon>Clostridia</taxon>
        <taxon>Eubacteriales</taxon>
        <taxon>Peptococcaceae</taxon>
        <taxon>Candidatus Formimonas</taxon>
    </lineage>
</organism>
<dbReference type="EMBL" id="CP017634">
    <property type="protein sequence ID" value="ATW26720.1"/>
    <property type="molecule type" value="Genomic_DNA"/>
</dbReference>
<accession>A0A3G1KWC0</accession>
<protein>
    <submittedName>
        <fullName evidence="2">Cytosolic protein</fullName>
    </submittedName>
</protein>
<evidence type="ECO:0000259" key="1">
    <source>
        <dbReference type="Pfam" id="PF13676"/>
    </source>
</evidence>